<gene>
    <name evidence="7" type="ORF">SAMN05421762_3619</name>
</gene>
<name>A0A1I1QS97_9RHOB</name>
<dbReference type="RefSeq" id="WP_170848854.1">
    <property type="nucleotide sequence ID" value="NZ_FNZG01000014.1"/>
</dbReference>
<dbReference type="STRING" id="517719.SAMN05421762_3619"/>
<protein>
    <submittedName>
        <fullName evidence="7">Transcriptional regulator, TetR family</fullName>
    </submittedName>
</protein>
<dbReference type="Pfam" id="PF17932">
    <property type="entry name" value="TetR_C_24"/>
    <property type="match status" value="1"/>
</dbReference>
<dbReference type="InterPro" id="IPR036271">
    <property type="entry name" value="Tet_transcr_reg_TetR-rel_C_sf"/>
</dbReference>
<dbReference type="Gene3D" id="1.10.357.10">
    <property type="entry name" value="Tetracycline Repressor, domain 2"/>
    <property type="match status" value="1"/>
</dbReference>
<dbReference type="InterPro" id="IPR041490">
    <property type="entry name" value="KstR2_TetR_C"/>
</dbReference>
<feature type="domain" description="HTH tetR-type" evidence="6">
    <location>
        <begin position="18"/>
        <end position="78"/>
    </location>
</feature>
<evidence type="ECO:0000259" key="6">
    <source>
        <dbReference type="PROSITE" id="PS50977"/>
    </source>
</evidence>
<dbReference type="AlphaFoldDB" id="A0A1I1QS97"/>
<keyword evidence="1" id="KW-0678">Repressor</keyword>
<sequence length="203" mass="23049">MPAIQWHRKTKDVEEQQELKRRAVLDVAARLFSTVGYKKTSLDDIAAELDLTKPALYYYARNKEDILMQCSLVSLEGVKLCFDAAQVSTGNGLDRLRVFFRSYAALVVSDFGSSLMREARRNLTGRNQDKLRQTLRDGQDFLEEIIKAGIEDKSIRQSSTKRLAQVLFSAFNQMPEWYNPDGSEPPEVIANQILELVSDGIRA</sequence>
<evidence type="ECO:0000256" key="5">
    <source>
        <dbReference type="PROSITE-ProRule" id="PRU00335"/>
    </source>
</evidence>
<dbReference type="PROSITE" id="PS50977">
    <property type="entry name" value="HTH_TETR_2"/>
    <property type="match status" value="1"/>
</dbReference>
<dbReference type="PANTHER" id="PTHR30055">
    <property type="entry name" value="HTH-TYPE TRANSCRIPTIONAL REGULATOR RUTR"/>
    <property type="match status" value="1"/>
</dbReference>
<evidence type="ECO:0000256" key="3">
    <source>
        <dbReference type="ARBA" id="ARBA00023125"/>
    </source>
</evidence>
<dbReference type="PRINTS" id="PR00455">
    <property type="entry name" value="HTHTETR"/>
</dbReference>
<dbReference type="PANTHER" id="PTHR30055:SF175">
    <property type="entry name" value="HTH-TYPE TRANSCRIPTIONAL REPRESSOR KSTR2"/>
    <property type="match status" value="1"/>
</dbReference>
<dbReference type="GO" id="GO:0000976">
    <property type="term" value="F:transcription cis-regulatory region binding"/>
    <property type="evidence" value="ECO:0007669"/>
    <property type="project" value="TreeGrafter"/>
</dbReference>
<dbReference type="Proteomes" id="UP000231644">
    <property type="component" value="Unassembled WGS sequence"/>
</dbReference>
<proteinExistence type="predicted"/>
<keyword evidence="2" id="KW-0805">Transcription regulation</keyword>
<dbReference type="InterPro" id="IPR009057">
    <property type="entry name" value="Homeodomain-like_sf"/>
</dbReference>
<dbReference type="SUPFAM" id="SSF46689">
    <property type="entry name" value="Homeodomain-like"/>
    <property type="match status" value="1"/>
</dbReference>
<dbReference type="InterPro" id="IPR001647">
    <property type="entry name" value="HTH_TetR"/>
</dbReference>
<evidence type="ECO:0000313" key="8">
    <source>
        <dbReference type="Proteomes" id="UP000231644"/>
    </source>
</evidence>
<keyword evidence="4" id="KW-0804">Transcription</keyword>
<dbReference type="Gene3D" id="1.10.10.60">
    <property type="entry name" value="Homeodomain-like"/>
    <property type="match status" value="1"/>
</dbReference>
<keyword evidence="8" id="KW-1185">Reference proteome</keyword>
<evidence type="ECO:0000256" key="1">
    <source>
        <dbReference type="ARBA" id="ARBA00022491"/>
    </source>
</evidence>
<dbReference type="GO" id="GO:0003700">
    <property type="term" value="F:DNA-binding transcription factor activity"/>
    <property type="evidence" value="ECO:0007669"/>
    <property type="project" value="TreeGrafter"/>
</dbReference>
<reference evidence="7 8" key="1">
    <citation type="submission" date="2016-10" db="EMBL/GenBank/DDBJ databases">
        <authorList>
            <person name="de Groot N.N."/>
        </authorList>
    </citation>
    <scope>NUCLEOTIDE SEQUENCE [LARGE SCALE GENOMIC DNA]</scope>
    <source>
        <strain evidence="7 8">DSM 29619</strain>
    </source>
</reference>
<evidence type="ECO:0000313" key="7">
    <source>
        <dbReference type="EMBL" id="SFD20930.1"/>
    </source>
</evidence>
<dbReference type="SUPFAM" id="SSF48498">
    <property type="entry name" value="Tetracyclin repressor-like, C-terminal domain"/>
    <property type="match status" value="1"/>
</dbReference>
<accession>A0A1I1QS97</accession>
<evidence type="ECO:0000256" key="4">
    <source>
        <dbReference type="ARBA" id="ARBA00023163"/>
    </source>
</evidence>
<dbReference type="InterPro" id="IPR050109">
    <property type="entry name" value="HTH-type_TetR-like_transc_reg"/>
</dbReference>
<feature type="DNA-binding region" description="H-T-H motif" evidence="5">
    <location>
        <begin position="41"/>
        <end position="60"/>
    </location>
</feature>
<evidence type="ECO:0000256" key="2">
    <source>
        <dbReference type="ARBA" id="ARBA00023015"/>
    </source>
</evidence>
<dbReference type="EMBL" id="FOLX01000004">
    <property type="protein sequence ID" value="SFD20930.1"/>
    <property type="molecule type" value="Genomic_DNA"/>
</dbReference>
<organism evidence="7 8">
    <name type="scientific">Pseudooceanicola nitratireducens</name>
    <dbReference type="NCBI Taxonomy" id="517719"/>
    <lineage>
        <taxon>Bacteria</taxon>
        <taxon>Pseudomonadati</taxon>
        <taxon>Pseudomonadota</taxon>
        <taxon>Alphaproteobacteria</taxon>
        <taxon>Rhodobacterales</taxon>
        <taxon>Paracoccaceae</taxon>
        <taxon>Pseudooceanicola</taxon>
    </lineage>
</organism>
<keyword evidence="3 5" id="KW-0238">DNA-binding</keyword>
<dbReference type="Pfam" id="PF00440">
    <property type="entry name" value="TetR_N"/>
    <property type="match status" value="1"/>
</dbReference>